<feature type="transmembrane region" description="Helical" evidence="7">
    <location>
        <begin position="105"/>
        <end position="124"/>
    </location>
</feature>
<evidence type="ECO:0000256" key="2">
    <source>
        <dbReference type="ARBA" id="ARBA00007363"/>
    </source>
</evidence>
<name>A0AAN5I0H3_9BILA</name>
<comment type="similarity">
    <text evidence="2">Belongs to the UPF0389 family.</text>
</comment>
<feature type="compositionally biased region" description="Basic and acidic residues" evidence="6">
    <location>
        <begin position="45"/>
        <end position="59"/>
    </location>
</feature>
<dbReference type="Proteomes" id="UP001328107">
    <property type="component" value="Unassembled WGS sequence"/>
</dbReference>
<evidence type="ECO:0000256" key="6">
    <source>
        <dbReference type="SAM" id="MobiDB-lite"/>
    </source>
</evidence>
<dbReference type="PANTHER" id="PTHR13674:SF5">
    <property type="entry name" value="UPF0389 PROTEIN CG9231"/>
    <property type="match status" value="1"/>
</dbReference>
<accession>A0AAN5I0H3</accession>
<comment type="subcellular location">
    <subcellularLocation>
        <location evidence="1">Membrane</location>
        <topology evidence="1">Single-pass membrane protein</topology>
    </subcellularLocation>
</comment>
<keyword evidence="9" id="KW-1185">Reference proteome</keyword>
<evidence type="ECO:0000256" key="1">
    <source>
        <dbReference type="ARBA" id="ARBA00004167"/>
    </source>
</evidence>
<dbReference type="AlphaFoldDB" id="A0AAN5I0H3"/>
<comment type="caution">
    <text evidence="8">The sequence shown here is derived from an EMBL/GenBank/DDBJ whole genome shotgun (WGS) entry which is preliminary data.</text>
</comment>
<evidence type="ECO:0000256" key="5">
    <source>
        <dbReference type="ARBA" id="ARBA00023136"/>
    </source>
</evidence>
<protein>
    <submittedName>
        <fullName evidence="8">Uncharacterized protein</fullName>
    </submittedName>
</protein>
<proteinExistence type="inferred from homology"/>
<keyword evidence="4 7" id="KW-1133">Transmembrane helix</keyword>
<dbReference type="Pfam" id="PF06388">
    <property type="entry name" value="DUF1075"/>
    <property type="match status" value="1"/>
</dbReference>
<feature type="compositionally biased region" description="Basic and acidic residues" evidence="6">
    <location>
        <begin position="26"/>
        <end position="35"/>
    </location>
</feature>
<dbReference type="InterPro" id="IPR009432">
    <property type="entry name" value="DUF1075"/>
</dbReference>
<keyword evidence="3 7" id="KW-0812">Transmembrane</keyword>
<gene>
    <name evidence="8" type="ORF">PMAYCL1PPCAC_17041</name>
</gene>
<evidence type="ECO:0000256" key="7">
    <source>
        <dbReference type="SAM" id="Phobius"/>
    </source>
</evidence>
<evidence type="ECO:0000256" key="4">
    <source>
        <dbReference type="ARBA" id="ARBA00022989"/>
    </source>
</evidence>
<feature type="region of interest" description="Disordered" evidence="6">
    <location>
        <begin position="17"/>
        <end position="68"/>
    </location>
</feature>
<keyword evidence="5 7" id="KW-0472">Membrane</keyword>
<organism evidence="8 9">
    <name type="scientific">Pristionchus mayeri</name>
    <dbReference type="NCBI Taxonomy" id="1317129"/>
    <lineage>
        <taxon>Eukaryota</taxon>
        <taxon>Metazoa</taxon>
        <taxon>Ecdysozoa</taxon>
        <taxon>Nematoda</taxon>
        <taxon>Chromadorea</taxon>
        <taxon>Rhabditida</taxon>
        <taxon>Rhabditina</taxon>
        <taxon>Diplogasteromorpha</taxon>
        <taxon>Diplogasteroidea</taxon>
        <taxon>Neodiplogasteridae</taxon>
        <taxon>Pristionchus</taxon>
    </lineage>
</organism>
<reference evidence="9" key="1">
    <citation type="submission" date="2022-10" db="EMBL/GenBank/DDBJ databases">
        <title>Genome assembly of Pristionchus species.</title>
        <authorList>
            <person name="Yoshida K."/>
            <person name="Sommer R.J."/>
        </authorList>
    </citation>
    <scope>NUCLEOTIDE SEQUENCE [LARGE SCALE GENOMIC DNA]</scope>
    <source>
        <strain evidence="9">RS5460</strain>
    </source>
</reference>
<dbReference type="PANTHER" id="PTHR13674">
    <property type="entry name" value="GROWTH AND TRANSFORMATION-DEPENDENT PROTEIN"/>
    <property type="match status" value="1"/>
</dbReference>
<evidence type="ECO:0000256" key="3">
    <source>
        <dbReference type="ARBA" id="ARBA00022692"/>
    </source>
</evidence>
<evidence type="ECO:0000313" key="8">
    <source>
        <dbReference type="EMBL" id="GMR46846.1"/>
    </source>
</evidence>
<sequence>MLPSRVALRAGKFRGMRAFSSSATPGEKKETKSEVQNEYSNPTHASKEQFEKDKIEYRKGGGGVDSQAPTPWQRRFLVWTRIYKKEDEIPRFVPLDTMMRMNDRLRGVVIACLTIGLYSIYRYSHRKTWEKIYRDREEGVVVPKMDELSVKAQAN</sequence>
<evidence type="ECO:0000313" key="9">
    <source>
        <dbReference type="Proteomes" id="UP001328107"/>
    </source>
</evidence>
<dbReference type="GO" id="GO:0016020">
    <property type="term" value="C:membrane"/>
    <property type="evidence" value="ECO:0007669"/>
    <property type="project" value="UniProtKB-SubCell"/>
</dbReference>
<dbReference type="EMBL" id="BTRK01000004">
    <property type="protein sequence ID" value="GMR46846.1"/>
    <property type="molecule type" value="Genomic_DNA"/>
</dbReference>